<dbReference type="InterPro" id="IPR016053">
    <property type="entry name" value="Haem_Oase-like"/>
</dbReference>
<evidence type="ECO:0000256" key="2">
    <source>
        <dbReference type="ARBA" id="ARBA00022723"/>
    </source>
</evidence>
<accession>A0ABW2HKI1</accession>
<organism evidence="4 5">
    <name type="scientific">Paractinoplanes rhizophilus</name>
    <dbReference type="NCBI Taxonomy" id="1416877"/>
    <lineage>
        <taxon>Bacteria</taxon>
        <taxon>Bacillati</taxon>
        <taxon>Actinomycetota</taxon>
        <taxon>Actinomycetes</taxon>
        <taxon>Micromonosporales</taxon>
        <taxon>Micromonosporaceae</taxon>
        <taxon>Paractinoplanes</taxon>
    </lineage>
</organism>
<evidence type="ECO:0000313" key="5">
    <source>
        <dbReference type="Proteomes" id="UP001596548"/>
    </source>
</evidence>
<dbReference type="PANTHER" id="PTHR10720:SF0">
    <property type="entry name" value="HEME OXYGENASE"/>
    <property type="match status" value="1"/>
</dbReference>
<protein>
    <submittedName>
        <fullName evidence="4">Heme oxygenase (Biliverdin-producing)</fullName>
    </submittedName>
</protein>
<sequence length="218" mass="24048">MSLMADPPGADRLSARLRRDIGAAPDVAWTSAFLAALAGGRLSWVAYAELAAQHWFLYEALELAGHTMAGDPVARAFVFPELVRLPSIEADLRFLHGPRWPERIAALPATTTYCTRVRYAANSHPVGFVAHHCARYLGDLSGGQHLAGALARVYGLNGDGNRFYQFPGIDIEAFKNYYGRLLDSLPWSAEEQDEFVAEVIEANRLNAAVLDELAHRWI</sequence>
<keyword evidence="5" id="KW-1185">Reference proteome</keyword>
<dbReference type="PANTHER" id="PTHR10720">
    <property type="entry name" value="HEME OXYGENASE"/>
    <property type="match status" value="1"/>
</dbReference>
<dbReference type="Pfam" id="PF01126">
    <property type="entry name" value="Heme_oxygenase"/>
    <property type="match status" value="1"/>
</dbReference>
<reference evidence="5" key="1">
    <citation type="journal article" date="2019" name="Int. J. Syst. Evol. Microbiol.">
        <title>The Global Catalogue of Microorganisms (GCM) 10K type strain sequencing project: providing services to taxonomists for standard genome sequencing and annotation.</title>
        <authorList>
            <consortium name="The Broad Institute Genomics Platform"/>
            <consortium name="The Broad Institute Genome Sequencing Center for Infectious Disease"/>
            <person name="Wu L."/>
            <person name="Ma J."/>
        </authorList>
    </citation>
    <scope>NUCLEOTIDE SEQUENCE [LARGE SCALE GENOMIC DNA]</scope>
    <source>
        <strain evidence="5">XZYJT-10</strain>
    </source>
</reference>
<keyword evidence="1" id="KW-0349">Heme</keyword>
<keyword evidence="3" id="KW-0408">Iron</keyword>
<dbReference type="InterPro" id="IPR002051">
    <property type="entry name" value="Haem_Oase"/>
</dbReference>
<dbReference type="InterPro" id="IPR016084">
    <property type="entry name" value="Haem_Oase-like_multi-hlx"/>
</dbReference>
<proteinExistence type="predicted"/>
<dbReference type="Proteomes" id="UP001596548">
    <property type="component" value="Unassembled WGS sequence"/>
</dbReference>
<dbReference type="PRINTS" id="PR00088">
    <property type="entry name" value="HAEMOXYGNASE"/>
</dbReference>
<gene>
    <name evidence="4" type="ORF">ACFQS1_06115</name>
</gene>
<evidence type="ECO:0000256" key="3">
    <source>
        <dbReference type="ARBA" id="ARBA00023004"/>
    </source>
</evidence>
<dbReference type="Gene3D" id="1.20.910.10">
    <property type="entry name" value="Heme oxygenase-like"/>
    <property type="match status" value="1"/>
</dbReference>
<comment type="caution">
    <text evidence="4">The sequence shown here is derived from an EMBL/GenBank/DDBJ whole genome shotgun (WGS) entry which is preliminary data.</text>
</comment>
<dbReference type="SUPFAM" id="SSF48613">
    <property type="entry name" value="Heme oxygenase-like"/>
    <property type="match status" value="1"/>
</dbReference>
<dbReference type="EMBL" id="JBHTBJ010000003">
    <property type="protein sequence ID" value="MFC7273547.1"/>
    <property type="molecule type" value="Genomic_DNA"/>
</dbReference>
<dbReference type="PIRSF" id="PIRSF000343">
    <property type="entry name" value="Haem_Oase"/>
    <property type="match status" value="1"/>
</dbReference>
<evidence type="ECO:0000256" key="1">
    <source>
        <dbReference type="ARBA" id="ARBA00022617"/>
    </source>
</evidence>
<dbReference type="CDD" id="cd19165">
    <property type="entry name" value="HemeO"/>
    <property type="match status" value="1"/>
</dbReference>
<name>A0ABW2HKI1_9ACTN</name>
<evidence type="ECO:0000313" key="4">
    <source>
        <dbReference type="EMBL" id="MFC7273547.1"/>
    </source>
</evidence>
<dbReference type="RefSeq" id="WP_378965117.1">
    <property type="nucleotide sequence ID" value="NZ_JBHTBJ010000003.1"/>
</dbReference>
<keyword evidence="2" id="KW-0479">Metal-binding</keyword>